<evidence type="ECO:0000256" key="1">
    <source>
        <dbReference type="ARBA" id="ARBA00004141"/>
    </source>
</evidence>
<evidence type="ECO:0000256" key="6">
    <source>
        <dbReference type="ARBA" id="ARBA00023136"/>
    </source>
</evidence>
<evidence type="ECO:0000256" key="5">
    <source>
        <dbReference type="ARBA" id="ARBA00022989"/>
    </source>
</evidence>
<dbReference type="NCBIfam" id="TIGR03013">
    <property type="entry name" value="EpsB_2"/>
    <property type="match status" value="1"/>
</dbReference>
<accession>A0ABS6SDW5</accession>
<gene>
    <name evidence="10" type="ORF">KCG44_07420</name>
</gene>
<dbReference type="PANTHER" id="PTHR30576:SF0">
    <property type="entry name" value="UNDECAPRENYL-PHOSPHATE N-ACETYLGALACTOSAMINYL 1-PHOSPHATE TRANSFERASE-RELATED"/>
    <property type="match status" value="1"/>
</dbReference>
<organism evidence="10 11">
    <name type="scientific">Pacificimonas pallii</name>
    <dbReference type="NCBI Taxonomy" id="2827236"/>
    <lineage>
        <taxon>Bacteria</taxon>
        <taxon>Pseudomonadati</taxon>
        <taxon>Pseudomonadota</taxon>
        <taxon>Alphaproteobacteria</taxon>
        <taxon>Sphingomonadales</taxon>
        <taxon>Sphingosinicellaceae</taxon>
        <taxon>Pacificimonas</taxon>
    </lineage>
</organism>
<proteinExistence type="inferred from homology"/>
<comment type="subcellular location">
    <subcellularLocation>
        <location evidence="1">Membrane</location>
        <topology evidence="1">Multi-pass membrane protein</topology>
    </subcellularLocation>
</comment>
<protein>
    <submittedName>
        <fullName evidence="10">TIGR03013 family PEP-CTERM/XrtA system glycosyltransferase</fullName>
    </submittedName>
</protein>
<keyword evidence="5 8" id="KW-1133">Transmembrane helix</keyword>
<dbReference type="InterPro" id="IPR003362">
    <property type="entry name" value="Bact_transf"/>
</dbReference>
<keyword evidence="6 8" id="KW-0472">Membrane</keyword>
<dbReference type="Proteomes" id="UP000722336">
    <property type="component" value="Unassembled WGS sequence"/>
</dbReference>
<evidence type="ECO:0000256" key="8">
    <source>
        <dbReference type="SAM" id="Phobius"/>
    </source>
</evidence>
<dbReference type="Pfam" id="PF13727">
    <property type="entry name" value="CoA_binding_3"/>
    <property type="match status" value="1"/>
</dbReference>
<dbReference type="PANTHER" id="PTHR30576">
    <property type="entry name" value="COLANIC BIOSYNTHESIS UDP-GLUCOSE LIPID CARRIER TRANSFERASE"/>
    <property type="match status" value="1"/>
</dbReference>
<evidence type="ECO:0000313" key="11">
    <source>
        <dbReference type="Proteomes" id="UP000722336"/>
    </source>
</evidence>
<keyword evidence="11" id="KW-1185">Reference proteome</keyword>
<comment type="caution">
    <text evidence="10">The sequence shown here is derived from an EMBL/GenBank/DDBJ whole genome shotgun (WGS) entry which is preliminary data.</text>
</comment>
<feature type="transmembrane region" description="Helical" evidence="8">
    <location>
        <begin position="275"/>
        <end position="299"/>
    </location>
</feature>
<feature type="transmembrane region" description="Helical" evidence="8">
    <location>
        <begin position="12"/>
        <end position="37"/>
    </location>
</feature>
<dbReference type="NCBIfam" id="TIGR03025">
    <property type="entry name" value="EPS_sugtrans"/>
    <property type="match status" value="1"/>
</dbReference>
<dbReference type="EMBL" id="JAGSPA010000002">
    <property type="protein sequence ID" value="MBV7256613.1"/>
    <property type="molecule type" value="Genomic_DNA"/>
</dbReference>
<feature type="transmembrane region" description="Helical" evidence="8">
    <location>
        <begin position="49"/>
        <end position="73"/>
    </location>
</feature>
<dbReference type="RefSeq" id="WP_218445283.1">
    <property type="nucleotide sequence ID" value="NZ_JAGSPA010000002.1"/>
</dbReference>
<name>A0ABS6SDW5_9SPHN</name>
<evidence type="ECO:0000256" key="3">
    <source>
        <dbReference type="ARBA" id="ARBA00022679"/>
    </source>
</evidence>
<evidence type="ECO:0000256" key="4">
    <source>
        <dbReference type="ARBA" id="ARBA00022692"/>
    </source>
</evidence>
<keyword evidence="7" id="KW-0270">Exopolysaccharide synthesis</keyword>
<evidence type="ECO:0000259" key="9">
    <source>
        <dbReference type="Pfam" id="PF02397"/>
    </source>
</evidence>
<evidence type="ECO:0000313" key="10">
    <source>
        <dbReference type="EMBL" id="MBV7256613.1"/>
    </source>
</evidence>
<dbReference type="InterPro" id="IPR017475">
    <property type="entry name" value="EPS_sugar_tfrase"/>
</dbReference>
<comment type="similarity">
    <text evidence="2">Belongs to the bacterial sugar transferase family.</text>
</comment>
<dbReference type="Pfam" id="PF02397">
    <property type="entry name" value="Bac_transf"/>
    <property type="match status" value="1"/>
</dbReference>
<feature type="transmembrane region" description="Helical" evidence="8">
    <location>
        <begin position="85"/>
        <end position="107"/>
    </location>
</feature>
<sequence>MIRLFKHYLPRSLLMLGMFEIVLVFVAAVLAWEFAWIMADSEAPALSGFIVEAVVFTVTVYTMMLGLGAYQLSSFRSFRMTSARLVAAMMMSIVILSFLMLIVPTLVVWRSVLLYAVILSFLFIALTRILFLAIIGWQRFREPIVVLGAGEQGARMQELAADPSASFEIVKHLSLARDEGNLASAEPFDAIGSLRNYCADHDVEEIVLSLDERRGSLPSDALLKAKMSGVNVTDMSSFLERTTGRVDLRSVHPSWLIFSDGFLGSSGLAVASKRLFDLVASGVLLLLSSPILIVTAAAVKLTSPGPVFYRQERVGQFGKTFEVMKFRSMVQDAEKDGAVWAQKGDARVTKVGKIIRATRIDEIPQIFNVFNGDMSFVGPRPERPMFVEELAKQIPFYDERHVVKPGITGWAQLNYPYGASVEDARHKLEYDLYYIKNYSLFLDIVTLIQTVRVVVWQDGVR</sequence>
<keyword evidence="4 8" id="KW-0812">Transmembrane</keyword>
<dbReference type="InterPro" id="IPR017464">
    <property type="entry name" value="Sugar_tfrase_EpsB_2"/>
</dbReference>
<feature type="transmembrane region" description="Helical" evidence="8">
    <location>
        <begin position="113"/>
        <end position="135"/>
    </location>
</feature>
<feature type="domain" description="Bacterial sugar transferase" evidence="9">
    <location>
        <begin position="273"/>
        <end position="455"/>
    </location>
</feature>
<keyword evidence="3" id="KW-0808">Transferase</keyword>
<evidence type="ECO:0000256" key="7">
    <source>
        <dbReference type="ARBA" id="ARBA00023169"/>
    </source>
</evidence>
<reference evidence="10 11" key="1">
    <citation type="submission" date="2021-04" db="EMBL/GenBank/DDBJ databases">
        <authorList>
            <person name="Pira H."/>
            <person name="Risdian C."/>
            <person name="Wink J."/>
        </authorList>
    </citation>
    <scope>NUCLEOTIDE SEQUENCE [LARGE SCALE GENOMIC DNA]</scope>
    <source>
        <strain evidence="10 11">WHA3</strain>
    </source>
</reference>
<evidence type="ECO:0000256" key="2">
    <source>
        <dbReference type="ARBA" id="ARBA00006464"/>
    </source>
</evidence>